<organism evidence="2">
    <name type="scientific">Burkholderia pseudomallei 1710a</name>
    <dbReference type="NCBI Taxonomy" id="320371"/>
    <lineage>
        <taxon>Bacteria</taxon>
        <taxon>Pseudomonadati</taxon>
        <taxon>Pseudomonadota</taxon>
        <taxon>Betaproteobacteria</taxon>
        <taxon>Burkholderiales</taxon>
        <taxon>Burkholderiaceae</taxon>
        <taxon>Burkholderia</taxon>
        <taxon>pseudomallei group</taxon>
    </lineage>
</organism>
<sequence length="43" mass="4897">MRPMPGANRYCDANPQRRRSFPLRRSANGADGVQAEMRPIRPV</sequence>
<accession>A0A0E1VSV3</accession>
<dbReference type="Proteomes" id="UP000001812">
    <property type="component" value="Chromosome II"/>
</dbReference>
<evidence type="ECO:0000256" key="1">
    <source>
        <dbReference type="SAM" id="MobiDB-lite"/>
    </source>
</evidence>
<protein>
    <submittedName>
        <fullName evidence="2">Uncharacterized protein</fullName>
    </submittedName>
</protein>
<evidence type="ECO:0000313" key="2">
    <source>
        <dbReference type="EMBL" id="EET03174.1"/>
    </source>
</evidence>
<gene>
    <name evidence="2" type="ORF">BURPS1710A_A3011</name>
</gene>
<dbReference type="AlphaFoldDB" id="A0A0E1VSV3"/>
<dbReference type="HOGENOM" id="CLU_3286235_0_0_4"/>
<name>A0A0E1VSV3_BURPE</name>
<feature type="region of interest" description="Disordered" evidence="1">
    <location>
        <begin position="1"/>
        <end position="43"/>
    </location>
</feature>
<proteinExistence type="predicted"/>
<reference evidence="2" key="1">
    <citation type="submission" date="2009-05" db="EMBL/GenBank/DDBJ databases">
        <authorList>
            <person name="Harkins D.M."/>
            <person name="DeShazer D."/>
            <person name="Woods D.E."/>
            <person name="Brinkac L.M."/>
            <person name="Brown K.A."/>
            <person name="Hung G.C."/>
            <person name="Tuanyok A."/>
            <person name="Zhang B."/>
            <person name="Nierman W.C."/>
        </authorList>
    </citation>
    <scope>NUCLEOTIDE SEQUENCE [LARGE SCALE GENOMIC DNA]</scope>
    <source>
        <strain evidence="2">1710a</strain>
    </source>
</reference>
<dbReference type="EMBL" id="CM000833">
    <property type="protein sequence ID" value="EET03174.1"/>
    <property type="molecule type" value="Genomic_DNA"/>
</dbReference>